<dbReference type="Pfam" id="PF23397">
    <property type="entry name" value="DUF7104"/>
    <property type="match status" value="1"/>
</dbReference>
<accession>A0AAI9TGT8</accession>
<dbReference type="SMART" id="SM00248">
    <property type="entry name" value="ANK"/>
    <property type="match status" value="3"/>
</dbReference>
<name>A0AAI9TGT8_PENTH</name>
<evidence type="ECO:0000256" key="1">
    <source>
        <dbReference type="ARBA" id="ARBA00022737"/>
    </source>
</evidence>
<dbReference type="Gene3D" id="1.25.40.20">
    <property type="entry name" value="Ankyrin repeat-containing domain"/>
    <property type="match status" value="1"/>
</dbReference>
<feature type="repeat" description="ANK" evidence="3">
    <location>
        <begin position="48"/>
        <end position="80"/>
    </location>
</feature>
<dbReference type="AlphaFoldDB" id="A0AAI9TGT8"/>
<organism evidence="4 5">
    <name type="scientific">Penicillium thymicola</name>
    <dbReference type="NCBI Taxonomy" id="293382"/>
    <lineage>
        <taxon>Eukaryota</taxon>
        <taxon>Fungi</taxon>
        <taxon>Dikarya</taxon>
        <taxon>Ascomycota</taxon>
        <taxon>Pezizomycotina</taxon>
        <taxon>Eurotiomycetes</taxon>
        <taxon>Eurotiomycetidae</taxon>
        <taxon>Eurotiales</taxon>
        <taxon>Aspergillaceae</taxon>
        <taxon>Penicillium</taxon>
    </lineage>
</organism>
<dbReference type="InterPro" id="IPR036770">
    <property type="entry name" value="Ankyrin_rpt-contain_sf"/>
</dbReference>
<dbReference type="GO" id="GO:0004842">
    <property type="term" value="F:ubiquitin-protein transferase activity"/>
    <property type="evidence" value="ECO:0007669"/>
    <property type="project" value="TreeGrafter"/>
</dbReference>
<gene>
    <name evidence="4" type="ORF">VN97_g6575</name>
</gene>
<evidence type="ECO:0000313" key="4">
    <source>
        <dbReference type="EMBL" id="KAJ9486756.1"/>
    </source>
</evidence>
<dbReference type="SUPFAM" id="SSF48403">
    <property type="entry name" value="Ankyrin repeat"/>
    <property type="match status" value="1"/>
</dbReference>
<evidence type="ECO:0000256" key="3">
    <source>
        <dbReference type="PROSITE-ProRule" id="PRU00023"/>
    </source>
</evidence>
<dbReference type="EMBL" id="LACB01000193">
    <property type="protein sequence ID" value="KAJ9486756.1"/>
    <property type="molecule type" value="Genomic_DNA"/>
</dbReference>
<proteinExistence type="predicted"/>
<dbReference type="InterPro" id="IPR002110">
    <property type="entry name" value="Ankyrin_rpt"/>
</dbReference>
<dbReference type="PANTHER" id="PTHR24171">
    <property type="entry name" value="ANKYRIN REPEAT DOMAIN-CONTAINING PROTEIN 39-RELATED"/>
    <property type="match status" value="1"/>
</dbReference>
<dbReference type="InterPro" id="IPR055530">
    <property type="entry name" value="DUF7104"/>
</dbReference>
<dbReference type="PROSITE" id="PS50297">
    <property type="entry name" value="ANK_REP_REGION"/>
    <property type="match status" value="1"/>
</dbReference>
<reference evidence="4" key="2">
    <citation type="journal article" date="2016" name="Fungal Biol.">
        <title>Ochratoxin A production by Penicillium thymicola.</title>
        <authorList>
            <person name="Nguyen H.D.T."/>
            <person name="McMullin D.R."/>
            <person name="Ponomareva E."/>
            <person name="Riley R."/>
            <person name="Pomraning K.R."/>
            <person name="Baker S.E."/>
            <person name="Seifert K.A."/>
        </authorList>
    </citation>
    <scope>NUCLEOTIDE SEQUENCE</scope>
    <source>
        <strain evidence="4">DAOM 180753</strain>
    </source>
</reference>
<protein>
    <submittedName>
        <fullName evidence="4">Uncharacterized protein</fullName>
    </submittedName>
</protein>
<dbReference type="GO" id="GO:0085020">
    <property type="term" value="P:protein K6-linked ubiquitination"/>
    <property type="evidence" value="ECO:0007669"/>
    <property type="project" value="TreeGrafter"/>
</dbReference>
<dbReference type="Proteomes" id="UP001227192">
    <property type="component" value="Unassembled WGS sequence"/>
</dbReference>
<comment type="caution">
    <text evidence="4">The sequence shown here is derived from an EMBL/GenBank/DDBJ whole genome shotgun (WGS) entry which is preliminary data.</text>
</comment>
<evidence type="ECO:0000313" key="5">
    <source>
        <dbReference type="Proteomes" id="UP001227192"/>
    </source>
</evidence>
<keyword evidence="5" id="KW-1185">Reference proteome</keyword>
<dbReference type="Pfam" id="PF12796">
    <property type="entry name" value="Ank_2"/>
    <property type="match status" value="1"/>
</dbReference>
<sequence length="925" mass="103643">MDILSQPSSQGGEYGTALQASVFVYRGNMSIVQTLLNQGANVNAQGGEYGTTLQAAAVKGHQEIVQLLLDQGADVNSQGGRFRTAFQAAVLDGSMTMARLLLDRYGDKILIAEEALKKVLETSNNAVQLMSLLLQKQEHKITITEEILMTAVQSERGHQLVSLFLESSVKISDDVIWVRELGKVGYSTHEIMELLLEDSNDSPWIFFEPTCFPRSEIKPGRHIPGCCHHFSPLQALPTQIVDPVFESHPIDFDHQGIIFQVQELCGLAGIKPTTRRVTDWVGYIEFNDSDQVLSVSYALPTDESKPPNNAIFWSRISRALDGLYHAAALMQTNNLCCNSFTVLRSGFQGHEQPSSSLVEIINVSFKPVLILIQDLQKVMSPDSESSDNEKLLSTSTTILGLIWPEITKAPDDSSIERCLQLCSLAAQFLCLGFLSYCQAHIGSVQPFFLDFFAQQVRLMGIQKGESYPFLITELVNLTCLGNMTRGPVLLFRSSSSPPHNQSSKTQTQRLMQKHDISGHVEDLLDTWGPGNLILRGDRSGTPIAIKIGDGFIFTDKGRKLHWSQQMPDIKGLSSIDTKKPLLIGSLVAVNAACKPIEAESRIISANLLEELGTSRSSWQKSQRQLAIQGAQYVICQAAETWNKQTGIPVKDRALAYPPEVLVRYLDSYWGVQVSYCTGVAKRVRLRKLVADLVQHFSAGSVFNPVLEAKMKDETLRPKDLQVWLNGLSPDLREESLNAICDILNTLRHTGLDSTEKYFYLAWPFEGNTTQCFKIPLEHDSSRARFLADSHDAATFAYIAMECFETPRFRCSKIPGPCFRICLLETTVSRGRKEKLQHESLLQHEEICFFSKQDTLFWVKVLKKHADQPASLVDLVHIQSIPYNIRQRLYLSERRKQRSRLRECATMWTQGEAVSVSSIRRSRKSH</sequence>
<keyword evidence="2 3" id="KW-0040">ANK repeat</keyword>
<reference evidence="4" key="1">
    <citation type="submission" date="2015-06" db="EMBL/GenBank/DDBJ databases">
        <authorList>
            <person name="Nguyen H."/>
        </authorList>
    </citation>
    <scope>NUCLEOTIDE SEQUENCE</scope>
    <source>
        <strain evidence="4">DAOM 180753</strain>
    </source>
</reference>
<evidence type="ECO:0000256" key="2">
    <source>
        <dbReference type="ARBA" id="ARBA00023043"/>
    </source>
</evidence>
<keyword evidence="1" id="KW-0677">Repeat</keyword>
<dbReference type="PROSITE" id="PS50088">
    <property type="entry name" value="ANK_REPEAT"/>
    <property type="match status" value="1"/>
</dbReference>
<dbReference type="PANTHER" id="PTHR24171:SF8">
    <property type="entry name" value="BRCA1-ASSOCIATED RING DOMAIN PROTEIN 1"/>
    <property type="match status" value="1"/>
</dbReference>